<evidence type="ECO:0000313" key="4">
    <source>
        <dbReference type="Proteomes" id="UP000038830"/>
    </source>
</evidence>
<protein>
    <submittedName>
        <fullName evidence="3">Uncharacterized protein</fullName>
    </submittedName>
</protein>
<feature type="compositionally biased region" description="Acidic residues" evidence="2">
    <location>
        <begin position="476"/>
        <end position="491"/>
    </location>
</feature>
<feature type="coiled-coil region" evidence="1">
    <location>
        <begin position="417"/>
        <end position="444"/>
    </location>
</feature>
<feature type="region of interest" description="Disordered" evidence="2">
    <location>
        <begin position="100"/>
        <end position="127"/>
    </location>
</feature>
<accession>A0A0H5C8X9</accession>
<keyword evidence="1" id="KW-0175">Coiled coil</keyword>
<name>A0A0H5C8X9_CYBJN</name>
<feature type="compositionally biased region" description="Acidic residues" evidence="2">
    <location>
        <begin position="100"/>
        <end position="122"/>
    </location>
</feature>
<dbReference type="PROSITE" id="PS00018">
    <property type="entry name" value="EF_HAND_1"/>
    <property type="match status" value="1"/>
</dbReference>
<dbReference type="AlphaFoldDB" id="A0A0H5C8X9"/>
<dbReference type="InterPro" id="IPR018247">
    <property type="entry name" value="EF_Hand_1_Ca_BS"/>
</dbReference>
<dbReference type="Proteomes" id="UP000038830">
    <property type="component" value="Unassembled WGS sequence"/>
</dbReference>
<evidence type="ECO:0000313" key="3">
    <source>
        <dbReference type="EMBL" id="CEP24820.1"/>
    </source>
</evidence>
<organism evidence="3 4">
    <name type="scientific">Cyberlindnera jadinii (strain ATCC 18201 / CBS 1600 / BCRC 20928 / JCM 3617 / NBRC 0987 / NRRL Y-1542)</name>
    <name type="common">Torula yeast</name>
    <name type="synonym">Candida utilis</name>
    <dbReference type="NCBI Taxonomy" id="983966"/>
    <lineage>
        <taxon>Eukaryota</taxon>
        <taxon>Fungi</taxon>
        <taxon>Dikarya</taxon>
        <taxon>Ascomycota</taxon>
        <taxon>Saccharomycotina</taxon>
        <taxon>Saccharomycetes</taxon>
        <taxon>Phaffomycetales</taxon>
        <taxon>Phaffomycetaceae</taxon>
        <taxon>Cyberlindnera</taxon>
    </lineage>
</organism>
<sequence length="685" mass="78245">MDQSIILDAGELLPQSVRKAMTNLKKILSEPSNRNKLKHFTSSFSEYETLLQGTIHKLQELQNLFRFDVPNGLCDMRRIAAQSETYKEFLFSDAVDVDAVDGDEEEEPRDGTDSDDDTDEEYSGDHSLAPMNWLSINRDSSIRPESRVTTKTFLLQTAISILNEAWARRHGDSFVVEEDLTSLHMLRQAVQIYCLLEFHIFTVIEKRPDNRYITRCSSCGGKILAFDTECSLIDMQDKHFCEIPKLIKKTFCRRPVEVKSQEESLLQNVFQKLRQGGYFKLNKHGVEIDKQGYAKDYLLMAKIKNCAIANVASGIFEWLQDFEESQERKCRNNPPETRSNQRQFAHKISVLIINNMTSNTAEKVSHAVEEEIPETMGSFMESVNGGVKRALSGTVYARFTDRTMKSDTTMQMLLATLLTAKGDVERKETNNEEQEEDQKQFEIALLLKDNSFLSNSLNEEDEAQLSNIISSWNGEQEPEPDISSESNDEEETKTNVEWAEAHDEFSQQLEELLQDRSDDKNDNADDDGNDDGMLELAEVTTLTHKMLRHTNNQNIKFSAERARTLLKAAADSLELKSPEENLVSHSQDGIKCIFFSNVIDDKLYESIIPTLTLDACHLSLYHSQGWTDDFLTLYTIVGQAGSKGLIPLGMMLSKNAECKLWLVFVLYNSYHRFLLEQARGWCNHR</sequence>
<reference evidence="4" key="1">
    <citation type="journal article" date="2015" name="J. Biotechnol.">
        <title>The structure of the Cyberlindnera jadinii genome and its relation to Candida utilis analyzed by the occurrence of single nucleotide polymorphisms.</title>
        <authorList>
            <person name="Rupp O."/>
            <person name="Brinkrolf K."/>
            <person name="Buerth C."/>
            <person name="Kunigo M."/>
            <person name="Schneider J."/>
            <person name="Jaenicke S."/>
            <person name="Goesmann A."/>
            <person name="Puehler A."/>
            <person name="Jaeger K.-E."/>
            <person name="Ernst J.F."/>
        </authorList>
    </citation>
    <scope>NUCLEOTIDE SEQUENCE [LARGE SCALE GENOMIC DNA]</scope>
    <source>
        <strain evidence="4">ATCC 18201 / CBS 1600 / BCRC 20928 / JCM 3617 / NBRC 0987 / NRRL Y-1542</strain>
    </source>
</reference>
<evidence type="ECO:0000256" key="2">
    <source>
        <dbReference type="SAM" id="MobiDB-lite"/>
    </source>
</evidence>
<feature type="region of interest" description="Disordered" evidence="2">
    <location>
        <begin position="471"/>
        <end position="496"/>
    </location>
</feature>
<dbReference type="EMBL" id="CDQK01000007">
    <property type="protein sequence ID" value="CEP24820.1"/>
    <property type="molecule type" value="Genomic_DNA"/>
</dbReference>
<evidence type="ECO:0000256" key="1">
    <source>
        <dbReference type="SAM" id="Coils"/>
    </source>
</evidence>
<proteinExistence type="predicted"/>
<gene>
    <name evidence="3" type="ORF">BN1211_5744</name>
</gene>